<dbReference type="Proteomes" id="UP000191408">
    <property type="component" value="Unassembled WGS sequence"/>
</dbReference>
<evidence type="ECO:0000313" key="1">
    <source>
        <dbReference type="EMBL" id="OQD71791.1"/>
    </source>
</evidence>
<keyword evidence="2" id="KW-1185">Reference proteome</keyword>
<evidence type="ECO:0000313" key="2">
    <source>
        <dbReference type="Proteomes" id="UP000191408"/>
    </source>
</evidence>
<accession>A0A1V6P4A0</accession>
<dbReference type="OrthoDB" id="10467397at2759"/>
<protein>
    <submittedName>
        <fullName evidence="1">Uncharacterized protein</fullName>
    </submittedName>
</protein>
<proteinExistence type="predicted"/>
<sequence length="110" mass="12718">MLWVGMIICRFANIHQTPAVHVLAAVELRMWVLLHEMANLHMDEAPSKHKSIDTEDHAHNWYAAIRNFRQGVTRIVEEGVWGIIHQEDYKARLARSSAQILPVFPGIFHQ</sequence>
<gene>
    <name evidence="1" type="ORF">PENPOL_c001G07937</name>
</gene>
<organism evidence="1 2">
    <name type="scientific">Penicillium polonicum</name>
    <dbReference type="NCBI Taxonomy" id="60169"/>
    <lineage>
        <taxon>Eukaryota</taxon>
        <taxon>Fungi</taxon>
        <taxon>Dikarya</taxon>
        <taxon>Ascomycota</taxon>
        <taxon>Pezizomycotina</taxon>
        <taxon>Eurotiomycetes</taxon>
        <taxon>Eurotiomycetidae</taxon>
        <taxon>Eurotiales</taxon>
        <taxon>Aspergillaceae</taxon>
        <taxon>Penicillium</taxon>
    </lineage>
</organism>
<reference evidence="2" key="1">
    <citation type="journal article" date="2017" name="Nat. Microbiol.">
        <title>Global analysis of biosynthetic gene clusters reveals vast potential of secondary metabolite production in Penicillium species.</title>
        <authorList>
            <person name="Nielsen J.C."/>
            <person name="Grijseels S."/>
            <person name="Prigent S."/>
            <person name="Ji B."/>
            <person name="Dainat J."/>
            <person name="Nielsen K.F."/>
            <person name="Frisvad J.C."/>
            <person name="Workman M."/>
            <person name="Nielsen J."/>
        </authorList>
    </citation>
    <scope>NUCLEOTIDE SEQUENCE [LARGE SCALE GENOMIC DNA]</scope>
    <source>
        <strain evidence="2">IBT 4502</strain>
    </source>
</reference>
<comment type="caution">
    <text evidence="1">The sequence shown here is derived from an EMBL/GenBank/DDBJ whole genome shotgun (WGS) entry which is preliminary data.</text>
</comment>
<dbReference type="EMBL" id="MDYM01000001">
    <property type="protein sequence ID" value="OQD71791.1"/>
    <property type="molecule type" value="Genomic_DNA"/>
</dbReference>
<name>A0A1V6P4A0_PENPO</name>
<dbReference type="AlphaFoldDB" id="A0A1V6P4A0"/>